<feature type="chain" id="PRO_5045673243" description="Secreted protein" evidence="2">
    <location>
        <begin position="33"/>
        <end position="127"/>
    </location>
</feature>
<proteinExistence type="predicted"/>
<reference evidence="3 4" key="1">
    <citation type="journal article" date="2024" name="G3 (Bethesda)">
        <title>Genome assembly of Hibiscus sabdariffa L. provides insights into metabolisms of medicinal natural products.</title>
        <authorList>
            <person name="Kim T."/>
        </authorList>
    </citation>
    <scope>NUCLEOTIDE SEQUENCE [LARGE SCALE GENOMIC DNA]</scope>
    <source>
        <strain evidence="3">TK-2024</strain>
        <tissue evidence="3">Old leaves</tissue>
    </source>
</reference>
<keyword evidence="1" id="KW-0472">Membrane</keyword>
<protein>
    <recommendedName>
        <fullName evidence="5">Secreted protein</fullName>
    </recommendedName>
</protein>
<gene>
    <name evidence="3" type="ORF">V6N11_061102</name>
</gene>
<evidence type="ECO:0008006" key="5">
    <source>
        <dbReference type="Google" id="ProtNLM"/>
    </source>
</evidence>
<keyword evidence="1" id="KW-1133">Transmembrane helix</keyword>
<keyword evidence="1" id="KW-0812">Transmembrane</keyword>
<evidence type="ECO:0000313" key="4">
    <source>
        <dbReference type="Proteomes" id="UP001396334"/>
    </source>
</evidence>
<evidence type="ECO:0000256" key="1">
    <source>
        <dbReference type="SAM" id="Phobius"/>
    </source>
</evidence>
<sequence length="127" mass="14002">MAACCLVADWCRAVFCRGHLLFLLFKFSSSLACKPPASALIYLPVLRNGAARLLCVWHCSHGPTLSLVGSWCGVHRLPRRMAVRSRAVWLPGPASLLAINLCPTLTLSLAYKFPSLGRSLQLLFMFE</sequence>
<keyword evidence="2" id="KW-0732">Signal</keyword>
<feature type="signal peptide" evidence="2">
    <location>
        <begin position="1"/>
        <end position="32"/>
    </location>
</feature>
<dbReference type="Proteomes" id="UP001396334">
    <property type="component" value="Unassembled WGS sequence"/>
</dbReference>
<organism evidence="3 4">
    <name type="scientific">Hibiscus sabdariffa</name>
    <name type="common">roselle</name>
    <dbReference type="NCBI Taxonomy" id="183260"/>
    <lineage>
        <taxon>Eukaryota</taxon>
        <taxon>Viridiplantae</taxon>
        <taxon>Streptophyta</taxon>
        <taxon>Embryophyta</taxon>
        <taxon>Tracheophyta</taxon>
        <taxon>Spermatophyta</taxon>
        <taxon>Magnoliopsida</taxon>
        <taxon>eudicotyledons</taxon>
        <taxon>Gunneridae</taxon>
        <taxon>Pentapetalae</taxon>
        <taxon>rosids</taxon>
        <taxon>malvids</taxon>
        <taxon>Malvales</taxon>
        <taxon>Malvaceae</taxon>
        <taxon>Malvoideae</taxon>
        <taxon>Hibiscus</taxon>
    </lineage>
</organism>
<keyword evidence="4" id="KW-1185">Reference proteome</keyword>
<evidence type="ECO:0000256" key="2">
    <source>
        <dbReference type="SAM" id="SignalP"/>
    </source>
</evidence>
<accession>A0ABR2PIT2</accession>
<evidence type="ECO:0000313" key="3">
    <source>
        <dbReference type="EMBL" id="KAK8988344.1"/>
    </source>
</evidence>
<name>A0ABR2PIT2_9ROSI</name>
<comment type="caution">
    <text evidence="3">The sequence shown here is derived from an EMBL/GenBank/DDBJ whole genome shotgun (WGS) entry which is preliminary data.</text>
</comment>
<dbReference type="EMBL" id="JBBPBN010000058">
    <property type="protein sequence ID" value="KAK8988344.1"/>
    <property type="molecule type" value="Genomic_DNA"/>
</dbReference>
<feature type="transmembrane region" description="Helical" evidence="1">
    <location>
        <begin position="88"/>
        <end position="111"/>
    </location>
</feature>